<accession>A0AAV4SBQ8</accession>
<name>A0AAV4SBQ8_CAEEX</name>
<dbReference type="AlphaFoldDB" id="A0AAV4SBQ8"/>
<feature type="region of interest" description="Disordered" evidence="1">
    <location>
        <begin position="1"/>
        <end position="27"/>
    </location>
</feature>
<evidence type="ECO:0000313" key="2">
    <source>
        <dbReference type="EMBL" id="GIY30101.1"/>
    </source>
</evidence>
<dbReference type="EMBL" id="BPLR01009175">
    <property type="protein sequence ID" value="GIY30101.1"/>
    <property type="molecule type" value="Genomic_DNA"/>
</dbReference>
<dbReference type="Proteomes" id="UP001054945">
    <property type="component" value="Unassembled WGS sequence"/>
</dbReference>
<reference evidence="2 3" key="1">
    <citation type="submission" date="2021-06" db="EMBL/GenBank/DDBJ databases">
        <title>Caerostris extrusa draft genome.</title>
        <authorList>
            <person name="Kono N."/>
            <person name="Arakawa K."/>
        </authorList>
    </citation>
    <scope>NUCLEOTIDE SEQUENCE [LARGE SCALE GENOMIC DNA]</scope>
</reference>
<feature type="compositionally biased region" description="Basic and acidic residues" evidence="1">
    <location>
        <begin position="1"/>
        <end position="16"/>
    </location>
</feature>
<keyword evidence="3" id="KW-1185">Reference proteome</keyword>
<evidence type="ECO:0000313" key="3">
    <source>
        <dbReference type="Proteomes" id="UP001054945"/>
    </source>
</evidence>
<gene>
    <name evidence="2" type="ORF">CEXT_325771</name>
</gene>
<evidence type="ECO:0000256" key="1">
    <source>
        <dbReference type="SAM" id="MobiDB-lite"/>
    </source>
</evidence>
<sequence>MAEDDKGERGGGDRSTENLFDSSSPGEWDVTDFPILITIRIPSTRVGLVEKFLHHALLILFFSLPILLPKIVMKGCEEHVSGLSYIFSACSTNSPHPPTPQRLGGMWEEGDARCRKEGW</sequence>
<comment type="caution">
    <text evidence="2">The sequence shown here is derived from an EMBL/GenBank/DDBJ whole genome shotgun (WGS) entry which is preliminary data.</text>
</comment>
<proteinExistence type="predicted"/>
<organism evidence="2 3">
    <name type="scientific">Caerostris extrusa</name>
    <name type="common">Bark spider</name>
    <name type="synonym">Caerostris bankana</name>
    <dbReference type="NCBI Taxonomy" id="172846"/>
    <lineage>
        <taxon>Eukaryota</taxon>
        <taxon>Metazoa</taxon>
        <taxon>Ecdysozoa</taxon>
        <taxon>Arthropoda</taxon>
        <taxon>Chelicerata</taxon>
        <taxon>Arachnida</taxon>
        <taxon>Araneae</taxon>
        <taxon>Araneomorphae</taxon>
        <taxon>Entelegynae</taxon>
        <taxon>Araneoidea</taxon>
        <taxon>Araneidae</taxon>
        <taxon>Caerostris</taxon>
    </lineage>
</organism>
<protein>
    <submittedName>
        <fullName evidence="2">Uncharacterized protein</fullName>
    </submittedName>
</protein>